<dbReference type="EMBL" id="BPQB01000081">
    <property type="protein sequence ID" value="GJE98041.1"/>
    <property type="molecule type" value="Genomic_DNA"/>
</dbReference>
<evidence type="ECO:0000313" key="1">
    <source>
        <dbReference type="EMBL" id="GJE98041.1"/>
    </source>
</evidence>
<dbReference type="Proteomes" id="UP000703269">
    <property type="component" value="Unassembled WGS sequence"/>
</dbReference>
<gene>
    <name evidence="1" type="ORF">PsYK624_142630</name>
</gene>
<accession>A0A9P3GNM8</accession>
<sequence length="188" mass="19780">MCSLPQPRRRSLPQGHAMALGRLEHERPPPAAVAAGPRYSFESVSGDPFRPLCVRPAVAIGSPRLRAVFVSPSFSPAASLSLTTYVSPAGLGAAPANARGSTFARRRVRLAPADLLGACRPECTTLRASLPFRYRARLVGGRRSTVGRVGDPGGRCAPAHGESLAVWISDSPAQRDCAAAAACRENAR</sequence>
<comment type="caution">
    <text evidence="1">The sequence shown here is derived from an EMBL/GenBank/DDBJ whole genome shotgun (WGS) entry which is preliminary data.</text>
</comment>
<organism evidence="1 2">
    <name type="scientific">Phanerochaete sordida</name>
    <dbReference type="NCBI Taxonomy" id="48140"/>
    <lineage>
        <taxon>Eukaryota</taxon>
        <taxon>Fungi</taxon>
        <taxon>Dikarya</taxon>
        <taxon>Basidiomycota</taxon>
        <taxon>Agaricomycotina</taxon>
        <taxon>Agaricomycetes</taxon>
        <taxon>Polyporales</taxon>
        <taxon>Phanerochaetaceae</taxon>
        <taxon>Phanerochaete</taxon>
    </lineage>
</organism>
<dbReference type="AlphaFoldDB" id="A0A9P3GNM8"/>
<keyword evidence="2" id="KW-1185">Reference proteome</keyword>
<name>A0A9P3GNM8_9APHY</name>
<evidence type="ECO:0000313" key="2">
    <source>
        <dbReference type="Proteomes" id="UP000703269"/>
    </source>
</evidence>
<protein>
    <submittedName>
        <fullName evidence="1">Uncharacterized protein</fullName>
    </submittedName>
</protein>
<reference evidence="1 2" key="1">
    <citation type="submission" date="2021-08" db="EMBL/GenBank/DDBJ databases">
        <title>Draft Genome Sequence of Phanerochaete sordida strain YK-624.</title>
        <authorList>
            <person name="Mori T."/>
            <person name="Dohra H."/>
            <person name="Suzuki T."/>
            <person name="Kawagishi H."/>
            <person name="Hirai H."/>
        </authorList>
    </citation>
    <scope>NUCLEOTIDE SEQUENCE [LARGE SCALE GENOMIC DNA]</scope>
    <source>
        <strain evidence="1 2">YK-624</strain>
    </source>
</reference>
<proteinExistence type="predicted"/>